<dbReference type="Gene3D" id="2.60.120.380">
    <property type="match status" value="1"/>
</dbReference>
<gene>
    <name evidence="2" type="ORF">PJF56_15150</name>
</gene>
<proteinExistence type="predicted"/>
<protein>
    <submittedName>
        <fullName evidence="2">SH3 domain-containing protein</fullName>
    </submittedName>
</protein>
<keyword evidence="3" id="KW-1185">Reference proteome</keyword>
<evidence type="ECO:0000313" key="3">
    <source>
        <dbReference type="Proteomes" id="UP001231370"/>
    </source>
</evidence>
<sequence>MYNCLNCPQVMGLVLAGLFTALGLEASEYWRSPATEKQQATLDRGQETDRVSSQTLSTQTTAPEETETTATWVDPNNTSQTGSLLPPHLHENWTPVALNNSKPSEIRDLEYCVISMAQLSTEKSPLYVRSHPEKEGEIVGELETGRWISIMNATDQWFEIIDPTKGWVQRSDVASSCNEKVERLNLGPRQASVSIQEEMVGVGVHRYVVHVPPGKTLTLKNVEGTIPRILSPDGELLSQPWDTTEEGRPQWIGEPIASGDYTIEVVSHDAQLQYALSVEITPLQEYAQILNR</sequence>
<organism evidence="2 3">
    <name type="scientific">Roseofilum halophilum BLCC-M91</name>
    <dbReference type="NCBI Taxonomy" id="3022259"/>
    <lineage>
        <taxon>Bacteria</taxon>
        <taxon>Bacillati</taxon>
        <taxon>Cyanobacteriota</taxon>
        <taxon>Cyanophyceae</taxon>
        <taxon>Desertifilales</taxon>
        <taxon>Desertifilaceae</taxon>
        <taxon>Roseofilum</taxon>
        <taxon>Roseofilum halophilum</taxon>
    </lineage>
</organism>
<evidence type="ECO:0000256" key="1">
    <source>
        <dbReference type="SAM" id="MobiDB-lite"/>
    </source>
</evidence>
<dbReference type="RefSeq" id="WP_283763501.1">
    <property type="nucleotide sequence ID" value="NZ_JAQPOK010000111.1"/>
</dbReference>
<feature type="compositionally biased region" description="Low complexity" evidence="1">
    <location>
        <begin position="58"/>
        <end position="71"/>
    </location>
</feature>
<evidence type="ECO:0000313" key="2">
    <source>
        <dbReference type="EMBL" id="MDJ1180200.1"/>
    </source>
</evidence>
<accession>A0ABT7BM94</accession>
<comment type="caution">
    <text evidence="2">The sequence shown here is derived from an EMBL/GenBank/DDBJ whole genome shotgun (WGS) entry which is preliminary data.</text>
</comment>
<dbReference type="EMBL" id="JAQPOK010000111">
    <property type="protein sequence ID" value="MDJ1180200.1"/>
    <property type="molecule type" value="Genomic_DNA"/>
</dbReference>
<name>A0ABT7BM94_9CYAN</name>
<feature type="region of interest" description="Disordered" evidence="1">
    <location>
        <begin position="33"/>
        <end position="88"/>
    </location>
</feature>
<feature type="compositionally biased region" description="Polar residues" evidence="1">
    <location>
        <begin position="74"/>
        <end position="83"/>
    </location>
</feature>
<dbReference type="Proteomes" id="UP001231370">
    <property type="component" value="Unassembled WGS sequence"/>
</dbReference>
<reference evidence="2 3" key="1">
    <citation type="submission" date="2023-01" db="EMBL/GenBank/DDBJ databases">
        <title>Novel diversity within Roseofilum (Cyanobacteria; Desertifilaceae) from marine benthic mats with descriptions of four novel species.</title>
        <authorList>
            <person name="Wang Y."/>
            <person name="Berthold D.E."/>
            <person name="Hu J."/>
            <person name="Lefler F.W."/>
            <person name="Laughinghouse H.D. IV."/>
        </authorList>
    </citation>
    <scope>NUCLEOTIDE SEQUENCE [LARGE SCALE GENOMIC DNA]</scope>
    <source>
        <strain evidence="2 3">BLCC-M91</strain>
    </source>
</reference>